<sequence>MKSRYIMKRLFIIGNGFDLHHGMKTSYWNFRNYLLETGTEILSTMEMFNMFQEDLWSDFEANLANIDVQLMYDYYSDSLVSYADDNWSDMYHHEFQYFIEQDTSNMSYELISQFVNWICSIDMPTKMSEGIAKCFSEIKDSHYLNFNYTATLQSLYGIDDEKVLHIHNRVVHEGSEIILGHAVGKPPSDLDLGYGDVRLDEAYDLIRQYYATTHKSTASVIAKNQSFFNSPDKYNEIIIMGHSLSDVDLPYFQQITTNLCHKNTRWYVSYYSAGEIASHRRNLEKCSISDHKVSFFRLSDL</sequence>
<dbReference type="InterPro" id="IPR025935">
    <property type="entry name" value="AbiH"/>
</dbReference>
<evidence type="ECO:0000313" key="2">
    <source>
        <dbReference type="Proteomes" id="UP000307756"/>
    </source>
</evidence>
<evidence type="ECO:0008006" key="3">
    <source>
        <dbReference type="Google" id="ProtNLM"/>
    </source>
</evidence>
<evidence type="ECO:0000313" key="1">
    <source>
        <dbReference type="EMBL" id="TKC14374.1"/>
    </source>
</evidence>
<dbReference type="EMBL" id="SWBM01000009">
    <property type="protein sequence ID" value="TKC14374.1"/>
    <property type="molecule type" value="Genomic_DNA"/>
</dbReference>
<dbReference type="Pfam" id="PF14253">
    <property type="entry name" value="AbiH"/>
    <property type="match status" value="1"/>
</dbReference>
<name>A0A4U1CYU8_9BACI</name>
<accession>A0A4U1CYU8</accession>
<organism evidence="1 2">
    <name type="scientific">Robertmurraya kyonggiensis</name>
    <dbReference type="NCBI Taxonomy" id="1037680"/>
    <lineage>
        <taxon>Bacteria</taxon>
        <taxon>Bacillati</taxon>
        <taxon>Bacillota</taxon>
        <taxon>Bacilli</taxon>
        <taxon>Bacillales</taxon>
        <taxon>Bacillaceae</taxon>
        <taxon>Robertmurraya</taxon>
    </lineage>
</organism>
<dbReference type="AlphaFoldDB" id="A0A4U1CYU8"/>
<proteinExistence type="predicted"/>
<gene>
    <name evidence="1" type="ORF">FA727_21680</name>
</gene>
<reference evidence="1 2" key="1">
    <citation type="journal article" date="2011" name="J. Microbiol.">
        <title>Bacillus kyonggiensis sp. nov., isolated from soil of a lettuce field.</title>
        <authorList>
            <person name="Dong K."/>
            <person name="Lee S."/>
        </authorList>
    </citation>
    <scope>NUCLEOTIDE SEQUENCE [LARGE SCALE GENOMIC DNA]</scope>
    <source>
        <strain evidence="1 2">NB22</strain>
    </source>
</reference>
<protein>
    <recommendedName>
        <fullName evidence="3">Bacteriophage abortive infection AbiH</fullName>
    </recommendedName>
</protein>
<comment type="caution">
    <text evidence="1">The sequence shown here is derived from an EMBL/GenBank/DDBJ whole genome shotgun (WGS) entry which is preliminary data.</text>
</comment>
<dbReference type="Proteomes" id="UP000307756">
    <property type="component" value="Unassembled WGS sequence"/>
</dbReference>
<keyword evidence="2" id="KW-1185">Reference proteome</keyword>